<accession>A0A3N1NUA2</accession>
<dbReference type="SUPFAM" id="SSF52540">
    <property type="entry name" value="P-loop containing nucleoside triphosphate hydrolases"/>
    <property type="match status" value="1"/>
</dbReference>
<keyword evidence="1" id="KW-0808">Transferase</keyword>
<organism evidence="1 2">
    <name type="scientific">Marinimicrobium koreense</name>
    <dbReference type="NCBI Taxonomy" id="306545"/>
    <lineage>
        <taxon>Bacteria</taxon>
        <taxon>Pseudomonadati</taxon>
        <taxon>Pseudomonadota</taxon>
        <taxon>Gammaproteobacteria</taxon>
        <taxon>Cellvibrionales</taxon>
        <taxon>Cellvibrionaceae</taxon>
        <taxon>Marinimicrobium</taxon>
    </lineage>
</organism>
<sequence>MPLLRTLYNRLLSNESRYWLYKQRHRKEFERLKTRVNHHPKGDFSLKGFSERKAIFVHITKSAGTSVALSLFGALPYHYTASQYRVIFGRNDFNRFFKFTFVRNPWDRLYSAYSYLKNGGWDDNDRKWSDENLGHITSFEQFVMEWLTVERLESHKHFWPQSWFIKDANGNVLVDYVGYFETIGADFRLISERVNPQAELAHTNASKRGSYRDIYGADTIRRVAELYHEDIESLGYDFDRFDRRQVKSRRLVPYDEG</sequence>
<dbReference type="EMBL" id="RJUK01000003">
    <property type="protein sequence ID" value="ROQ18070.1"/>
    <property type="molecule type" value="Genomic_DNA"/>
</dbReference>
<dbReference type="Proteomes" id="UP000273643">
    <property type="component" value="Unassembled WGS sequence"/>
</dbReference>
<reference evidence="1 2" key="1">
    <citation type="submission" date="2018-11" db="EMBL/GenBank/DDBJ databases">
        <title>Genomic Encyclopedia of Type Strains, Phase IV (KMG-IV): sequencing the most valuable type-strain genomes for metagenomic binning, comparative biology and taxonomic classification.</title>
        <authorList>
            <person name="Goeker M."/>
        </authorList>
    </citation>
    <scope>NUCLEOTIDE SEQUENCE [LARGE SCALE GENOMIC DNA]</scope>
    <source>
        <strain evidence="1 2">DSM 16974</strain>
    </source>
</reference>
<keyword evidence="2" id="KW-1185">Reference proteome</keyword>
<evidence type="ECO:0000313" key="2">
    <source>
        <dbReference type="Proteomes" id="UP000273643"/>
    </source>
</evidence>
<comment type="caution">
    <text evidence="1">The sequence shown here is derived from an EMBL/GenBank/DDBJ whole genome shotgun (WGS) entry which is preliminary data.</text>
</comment>
<dbReference type="RefSeq" id="WP_123639391.1">
    <property type="nucleotide sequence ID" value="NZ_RJUK01000003.1"/>
</dbReference>
<dbReference type="AlphaFoldDB" id="A0A3N1NUA2"/>
<dbReference type="Pfam" id="PF03567">
    <property type="entry name" value="Sulfotransfer_2"/>
    <property type="match status" value="1"/>
</dbReference>
<gene>
    <name evidence="1" type="ORF">EDC38_3043</name>
</gene>
<evidence type="ECO:0000313" key="1">
    <source>
        <dbReference type="EMBL" id="ROQ18070.1"/>
    </source>
</evidence>
<name>A0A3N1NUA2_9GAMM</name>
<dbReference type="Gene3D" id="3.40.50.300">
    <property type="entry name" value="P-loop containing nucleotide triphosphate hydrolases"/>
    <property type="match status" value="1"/>
</dbReference>
<dbReference type="OrthoDB" id="288532at2"/>
<protein>
    <submittedName>
        <fullName evidence="1">Sulfotransferase family protein</fullName>
    </submittedName>
</protein>
<dbReference type="InterPro" id="IPR005331">
    <property type="entry name" value="Sulfotransferase"/>
</dbReference>
<dbReference type="GO" id="GO:0016020">
    <property type="term" value="C:membrane"/>
    <property type="evidence" value="ECO:0007669"/>
    <property type="project" value="InterPro"/>
</dbReference>
<dbReference type="GO" id="GO:0008146">
    <property type="term" value="F:sulfotransferase activity"/>
    <property type="evidence" value="ECO:0007669"/>
    <property type="project" value="InterPro"/>
</dbReference>
<proteinExistence type="predicted"/>
<dbReference type="InterPro" id="IPR027417">
    <property type="entry name" value="P-loop_NTPase"/>
</dbReference>